<accession>A0A3S0IBB6</accession>
<dbReference type="OrthoDB" id="1683589at2"/>
<keyword evidence="1" id="KW-0472">Membrane</keyword>
<organism evidence="2 3">
    <name type="scientific">Bacillus yapensis</name>
    <dbReference type="NCBI Taxonomy" id="2492960"/>
    <lineage>
        <taxon>Bacteria</taxon>
        <taxon>Bacillati</taxon>
        <taxon>Bacillota</taxon>
        <taxon>Bacilli</taxon>
        <taxon>Bacillales</taxon>
        <taxon>Bacillaceae</taxon>
        <taxon>Bacillus</taxon>
    </lineage>
</organism>
<keyword evidence="3" id="KW-1185">Reference proteome</keyword>
<proteinExistence type="predicted"/>
<comment type="caution">
    <text evidence="2">The sequence shown here is derived from an EMBL/GenBank/DDBJ whole genome shotgun (WGS) entry which is preliminary data.</text>
</comment>
<dbReference type="RefSeq" id="WP_126409583.1">
    <property type="nucleotide sequence ID" value="NZ_RXNT01000012.1"/>
</dbReference>
<protein>
    <submittedName>
        <fullName evidence="2">DUF2953 domain-containing protein</fullName>
    </submittedName>
</protein>
<reference evidence="2 3" key="1">
    <citation type="submission" date="2018-12" db="EMBL/GenBank/DDBJ databases">
        <title>Bacillus yapensis draft genome sequence.</title>
        <authorList>
            <person name="Yu L."/>
            <person name="Xu X."/>
            <person name="Tang X."/>
        </authorList>
    </citation>
    <scope>NUCLEOTIDE SEQUENCE [LARGE SCALE GENOMIC DNA]</scope>
    <source>
        <strain evidence="2 3">XXST-01</strain>
    </source>
</reference>
<keyword evidence="1" id="KW-0812">Transmembrane</keyword>
<dbReference type="InterPro" id="IPR021338">
    <property type="entry name" value="DUF2953"/>
</dbReference>
<evidence type="ECO:0000256" key="1">
    <source>
        <dbReference type="SAM" id="Phobius"/>
    </source>
</evidence>
<evidence type="ECO:0000313" key="3">
    <source>
        <dbReference type="Proteomes" id="UP000271374"/>
    </source>
</evidence>
<evidence type="ECO:0000313" key="2">
    <source>
        <dbReference type="EMBL" id="RTR29598.1"/>
    </source>
</evidence>
<keyword evidence="1" id="KW-1133">Transmembrane helix</keyword>
<feature type="transmembrane region" description="Helical" evidence="1">
    <location>
        <begin position="6"/>
        <end position="30"/>
    </location>
</feature>
<dbReference type="AlphaFoldDB" id="A0A3S0IBB6"/>
<name>A0A3S0IBB6_9BACI</name>
<dbReference type="Pfam" id="PF11167">
    <property type="entry name" value="DUF2953"/>
    <property type="match status" value="1"/>
</dbReference>
<gene>
    <name evidence="2" type="ORF">EKG37_14995</name>
</gene>
<dbReference type="EMBL" id="RXNT01000012">
    <property type="protein sequence ID" value="RTR29598.1"/>
    <property type="molecule type" value="Genomic_DNA"/>
</dbReference>
<dbReference type="Proteomes" id="UP000271374">
    <property type="component" value="Unassembled WGS sequence"/>
</dbReference>
<sequence length="233" mass="26160">MMWVAIAVVAIILLIIVVLIMKLSVIIDYYHGNDDDHLKITLKALFGLLRYKINIPVIKMDKDSPAIVVKENVEMKVGPQENEQKKGKEKFTVDELLASLKDMKVLLKHVGGLHRIIRSFLKKVTVSKIEWNTVVGVGDAAYTGMITGVIWTVKGSIIGLICSMMRVPEIPQIMITPDFNRPISQTSLKCMIHFRIGHAIFAGIKLFKYWKGGIPQFKTKPLSSIFGNKTKSV</sequence>